<sequence>MTEPTPIPPWAASAGPPAPAVRQSRWKLGVVAAVSAVIVVGGGVAVANAATSSTRQPGPGGYGGPSGYGGGRGAGGGPAGFPGGGGARGDLSQALHGDYVVKDSSGKYVTERLQSGTVTAVSATSITAKSEDGHETTFTVDASTKVNGGSSKITDVKTGDAVTVVGLVSGSGSGSGSMAAATSVTDAKLRPTGGAGRPTGTQRPAR</sequence>
<evidence type="ECO:0000256" key="1">
    <source>
        <dbReference type="SAM" id="MobiDB-lite"/>
    </source>
</evidence>
<keyword evidence="4" id="KW-1185">Reference proteome</keyword>
<feature type="compositionally biased region" description="Gly residues" evidence="1">
    <location>
        <begin position="58"/>
        <end position="88"/>
    </location>
</feature>
<feature type="region of interest" description="Disordered" evidence="1">
    <location>
        <begin position="169"/>
        <end position="206"/>
    </location>
</feature>
<feature type="transmembrane region" description="Helical" evidence="2">
    <location>
        <begin position="28"/>
        <end position="47"/>
    </location>
</feature>
<comment type="caution">
    <text evidence="3">The sequence shown here is derived from an EMBL/GenBank/DDBJ whole genome shotgun (WGS) entry which is preliminary data.</text>
</comment>
<proteinExistence type="predicted"/>
<name>A0A919PFE8_9ACTN</name>
<feature type="region of interest" description="Disordered" evidence="1">
    <location>
        <begin position="1"/>
        <end position="22"/>
    </location>
</feature>
<dbReference type="Proteomes" id="UP000660611">
    <property type="component" value="Unassembled WGS sequence"/>
</dbReference>
<organism evidence="3 4">
    <name type="scientific">Dactylosporangium siamense</name>
    <dbReference type="NCBI Taxonomy" id="685454"/>
    <lineage>
        <taxon>Bacteria</taxon>
        <taxon>Bacillati</taxon>
        <taxon>Actinomycetota</taxon>
        <taxon>Actinomycetes</taxon>
        <taxon>Micromonosporales</taxon>
        <taxon>Micromonosporaceae</taxon>
        <taxon>Dactylosporangium</taxon>
    </lineage>
</organism>
<dbReference type="EMBL" id="BONQ01000010">
    <property type="protein sequence ID" value="GIG42246.1"/>
    <property type="molecule type" value="Genomic_DNA"/>
</dbReference>
<feature type="compositionally biased region" description="Low complexity" evidence="1">
    <location>
        <begin position="176"/>
        <end position="185"/>
    </location>
</feature>
<evidence type="ECO:0008006" key="5">
    <source>
        <dbReference type="Google" id="ProtNLM"/>
    </source>
</evidence>
<keyword evidence="2" id="KW-0812">Transmembrane</keyword>
<evidence type="ECO:0000313" key="3">
    <source>
        <dbReference type="EMBL" id="GIG42246.1"/>
    </source>
</evidence>
<dbReference type="RefSeq" id="WP_203844141.1">
    <property type="nucleotide sequence ID" value="NZ_BAAAVW010000003.1"/>
</dbReference>
<keyword evidence="2" id="KW-1133">Transmembrane helix</keyword>
<accession>A0A919PFE8</accession>
<protein>
    <recommendedName>
        <fullName evidence="5">DUF5666 domain-containing protein</fullName>
    </recommendedName>
</protein>
<dbReference type="AlphaFoldDB" id="A0A919PFE8"/>
<feature type="region of interest" description="Disordered" evidence="1">
    <location>
        <begin position="51"/>
        <end position="88"/>
    </location>
</feature>
<evidence type="ECO:0000256" key="2">
    <source>
        <dbReference type="SAM" id="Phobius"/>
    </source>
</evidence>
<keyword evidence="2" id="KW-0472">Membrane</keyword>
<gene>
    <name evidence="3" type="ORF">Dsi01nite_002870</name>
</gene>
<evidence type="ECO:0000313" key="4">
    <source>
        <dbReference type="Proteomes" id="UP000660611"/>
    </source>
</evidence>
<reference evidence="3" key="1">
    <citation type="submission" date="2021-01" db="EMBL/GenBank/DDBJ databases">
        <title>Whole genome shotgun sequence of Dactylosporangium siamense NBRC 106093.</title>
        <authorList>
            <person name="Komaki H."/>
            <person name="Tamura T."/>
        </authorList>
    </citation>
    <scope>NUCLEOTIDE SEQUENCE</scope>
    <source>
        <strain evidence="3">NBRC 106093</strain>
    </source>
</reference>